<evidence type="ECO:0000313" key="2">
    <source>
        <dbReference type="EMBL" id="MFC6094854.1"/>
    </source>
</evidence>
<keyword evidence="3" id="KW-1185">Reference proteome</keyword>
<evidence type="ECO:0000259" key="1">
    <source>
        <dbReference type="Pfam" id="PF03704"/>
    </source>
</evidence>
<dbReference type="SUPFAM" id="SSF48452">
    <property type="entry name" value="TPR-like"/>
    <property type="match status" value="2"/>
</dbReference>
<keyword evidence="2" id="KW-0547">Nucleotide-binding</keyword>
<dbReference type="Pfam" id="PF03704">
    <property type="entry name" value="BTAD"/>
    <property type="match status" value="1"/>
</dbReference>
<sequence length="760" mass="83993">MSQLRSLTMEHPLRERLAALLMLALHREGRQADALEHYRRVRSRLAEELGVDPGSLLRRVHQRVLTAELPDESVVVNFPGAAPPRQLPPPVQFVGKERELAALDSATRAGSAAIAVIVGAGGIGKTWLALHWAHRNVRRFPDGHLFVDLRGFDPTEQPMSPEAAVLGFLDALGVSPAAIPAAPDAQAALYRRVLTDKRVLVVLDNARDTDQVLPLLPGPSCTVLVTSRHQLGGLVAAHGAQPVAPDVLTDTEARELLATRLGQDRIAAEPEAVVDLLADCAGFPLPLGIVAARARLFPQLPLSLLAAELNHAASRLNALDTGDRRADFRAALSWSYKALDADAAEVFRLLGVAPGPDIGLSAAAGLMARSMPTTRNLLRRLEQVHLVQQYRPGRYRTHDLIKLYAHDRAVQDHFAEECEAALSRLVDHYVHTAFAAERLLNPRCAPFVLDPPVPGSRPDPPPDRTAALRWFETERLNLLAAQQTAVEREQHGLVWQLAWSLSVFHTRRGHRPDEVVAWRTGVDVTEWRADPVIRNRARRLLDCSCAGRGGRREAVEHLQHALVLVQCSGDPVGQAHTHRALAWAWGRQGDDERALEHSRRALRLFQSLDLPVGQVEALNWVTWLSSRLGAHGQVHAYCHRAPDLHHDHQHREGEATTLEGLGRLAHQTGRYAEARGFYQQALVLCRDLGIIHQEADLLDGIGQAYAAGGRDNQARIAWQHALELYRAQHRLDDVERVRRRLITLTDDPAAHGRAFSARET</sequence>
<dbReference type="Proteomes" id="UP001596220">
    <property type="component" value="Unassembled WGS sequence"/>
</dbReference>
<protein>
    <submittedName>
        <fullName evidence="2">ATP-binding protein</fullName>
    </submittedName>
</protein>
<comment type="caution">
    <text evidence="2">The sequence shown here is derived from an EMBL/GenBank/DDBJ whole genome shotgun (WGS) entry which is preliminary data.</text>
</comment>
<dbReference type="InterPro" id="IPR011990">
    <property type="entry name" value="TPR-like_helical_dom_sf"/>
</dbReference>
<name>A0ABW1PH45_9PSEU</name>
<dbReference type="Gene3D" id="3.40.50.300">
    <property type="entry name" value="P-loop containing nucleotide triphosphate hydrolases"/>
    <property type="match status" value="1"/>
</dbReference>
<dbReference type="PANTHER" id="PTHR47691">
    <property type="entry name" value="REGULATOR-RELATED"/>
    <property type="match status" value="1"/>
</dbReference>
<keyword evidence="2" id="KW-0067">ATP-binding</keyword>
<dbReference type="InterPro" id="IPR019734">
    <property type="entry name" value="TPR_rpt"/>
</dbReference>
<evidence type="ECO:0000313" key="3">
    <source>
        <dbReference type="Proteomes" id="UP001596220"/>
    </source>
</evidence>
<proteinExistence type="predicted"/>
<dbReference type="Pfam" id="PF13424">
    <property type="entry name" value="TPR_12"/>
    <property type="match status" value="1"/>
</dbReference>
<gene>
    <name evidence="2" type="ORF">ACFP3R_36805</name>
</gene>
<dbReference type="InterPro" id="IPR027417">
    <property type="entry name" value="P-loop_NTPase"/>
</dbReference>
<feature type="domain" description="Bacterial transcriptional activator" evidence="1">
    <location>
        <begin position="2"/>
        <end position="65"/>
    </location>
</feature>
<dbReference type="PANTHER" id="PTHR47691:SF3">
    <property type="entry name" value="HTH-TYPE TRANSCRIPTIONAL REGULATOR RV0890C-RELATED"/>
    <property type="match status" value="1"/>
</dbReference>
<dbReference type="SMART" id="SM00028">
    <property type="entry name" value="TPR"/>
    <property type="match status" value="3"/>
</dbReference>
<dbReference type="SUPFAM" id="SSF52540">
    <property type="entry name" value="P-loop containing nucleoside triphosphate hydrolases"/>
    <property type="match status" value="1"/>
</dbReference>
<dbReference type="Gene3D" id="1.25.40.10">
    <property type="entry name" value="Tetratricopeptide repeat domain"/>
    <property type="match status" value="2"/>
</dbReference>
<dbReference type="EMBL" id="JBHSQO010000079">
    <property type="protein sequence ID" value="MFC6094854.1"/>
    <property type="molecule type" value="Genomic_DNA"/>
</dbReference>
<organism evidence="2 3">
    <name type="scientific">Saccharothrix lopnurensis</name>
    <dbReference type="NCBI Taxonomy" id="1670621"/>
    <lineage>
        <taxon>Bacteria</taxon>
        <taxon>Bacillati</taxon>
        <taxon>Actinomycetota</taxon>
        <taxon>Actinomycetes</taxon>
        <taxon>Pseudonocardiales</taxon>
        <taxon>Pseudonocardiaceae</taxon>
        <taxon>Saccharothrix</taxon>
    </lineage>
</organism>
<dbReference type="PRINTS" id="PR00364">
    <property type="entry name" value="DISEASERSIST"/>
</dbReference>
<reference evidence="3" key="1">
    <citation type="journal article" date="2019" name="Int. J. Syst. Evol. Microbiol.">
        <title>The Global Catalogue of Microorganisms (GCM) 10K type strain sequencing project: providing services to taxonomists for standard genome sequencing and annotation.</title>
        <authorList>
            <consortium name="The Broad Institute Genomics Platform"/>
            <consortium name="The Broad Institute Genome Sequencing Center for Infectious Disease"/>
            <person name="Wu L."/>
            <person name="Ma J."/>
        </authorList>
    </citation>
    <scope>NUCLEOTIDE SEQUENCE [LARGE SCALE GENOMIC DNA]</scope>
    <source>
        <strain evidence="3">CGMCC 4.7246</strain>
    </source>
</reference>
<accession>A0ABW1PH45</accession>
<dbReference type="InterPro" id="IPR005158">
    <property type="entry name" value="BTAD"/>
</dbReference>
<dbReference type="GO" id="GO:0005524">
    <property type="term" value="F:ATP binding"/>
    <property type="evidence" value="ECO:0007669"/>
    <property type="project" value="UniProtKB-KW"/>
</dbReference>
<dbReference type="RefSeq" id="WP_380643506.1">
    <property type="nucleotide sequence ID" value="NZ_JBHSQO010000079.1"/>
</dbReference>